<organism evidence="4">
    <name type="scientific">marine sediment metagenome</name>
    <dbReference type="NCBI Taxonomy" id="412755"/>
    <lineage>
        <taxon>unclassified sequences</taxon>
        <taxon>metagenomes</taxon>
        <taxon>ecological metagenomes</taxon>
    </lineage>
</organism>
<keyword evidence="1" id="KW-0547">Nucleotide-binding</keyword>
<dbReference type="SUPFAM" id="SSF52540">
    <property type="entry name" value="P-loop containing nucleoside triphosphate hydrolases"/>
    <property type="match status" value="1"/>
</dbReference>
<dbReference type="PANTHER" id="PTHR22683:SF41">
    <property type="entry name" value="DNA TRANSLOCASE FTSK"/>
    <property type="match status" value="1"/>
</dbReference>
<dbReference type="PANTHER" id="PTHR22683">
    <property type="entry name" value="SPORULATION PROTEIN RELATED"/>
    <property type="match status" value="1"/>
</dbReference>
<evidence type="ECO:0000256" key="1">
    <source>
        <dbReference type="ARBA" id="ARBA00022741"/>
    </source>
</evidence>
<dbReference type="GO" id="GO:0005524">
    <property type="term" value="F:ATP binding"/>
    <property type="evidence" value="ECO:0007669"/>
    <property type="project" value="UniProtKB-KW"/>
</dbReference>
<comment type="caution">
    <text evidence="4">The sequence shown here is derived from an EMBL/GenBank/DDBJ whole genome shotgun (WGS) entry which is preliminary data.</text>
</comment>
<protein>
    <recommendedName>
        <fullName evidence="3">FtsK domain-containing protein</fullName>
    </recommendedName>
</protein>
<gene>
    <name evidence="4" type="ORF">S06H3_21586</name>
</gene>
<feature type="domain" description="FtsK" evidence="3">
    <location>
        <begin position="1"/>
        <end position="124"/>
    </location>
</feature>
<dbReference type="EMBL" id="BARV01011364">
    <property type="protein sequence ID" value="GAI07029.1"/>
    <property type="molecule type" value="Genomic_DNA"/>
</dbReference>
<dbReference type="Pfam" id="PF01580">
    <property type="entry name" value="FtsK_SpoIIIE"/>
    <property type="match status" value="1"/>
</dbReference>
<dbReference type="Gene3D" id="3.40.50.300">
    <property type="entry name" value="P-loop containing nucleotide triphosphate hydrolases"/>
    <property type="match status" value="1"/>
</dbReference>
<dbReference type="InterPro" id="IPR027417">
    <property type="entry name" value="P-loop_NTPase"/>
</dbReference>
<dbReference type="InterPro" id="IPR050206">
    <property type="entry name" value="FtsK/SpoIIIE/SftA"/>
</dbReference>
<reference evidence="4" key="1">
    <citation type="journal article" date="2014" name="Front. Microbiol.">
        <title>High frequency of phylogenetically diverse reductive dehalogenase-homologous genes in deep subseafloor sedimentary metagenomes.</title>
        <authorList>
            <person name="Kawai M."/>
            <person name="Futagami T."/>
            <person name="Toyoda A."/>
            <person name="Takaki Y."/>
            <person name="Nishi S."/>
            <person name="Hori S."/>
            <person name="Arai W."/>
            <person name="Tsubouchi T."/>
            <person name="Morono Y."/>
            <person name="Uchiyama I."/>
            <person name="Ito T."/>
            <person name="Fujiyama A."/>
            <person name="Inagaki F."/>
            <person name="Takami H."/>
        </authorList>
    </citation>
    <scope>NUCLEOTIDE SEQUENCE</scope>
    <source>
        <strain evidence="4">Expedition CK06-06</strain>
    </source>
</reference>
<sequence length="149" mass="16403">LVIYDAQKTVNALKWLIGEMERRFDVFSQEKARDLASYNEIMLRQGSEPMPYIILLIDELADLMAARGREVEAGIVRLAQMARAVGIHLIVATQRPSVEVITGLIKANITSRITFQVASQVDSRTVLDMAGAEKLLGLGDMLFVSAALA</sequence>
<dbReference type="InterPro" id="IPR002543">
    <property type="entry name" value="FtsK_dom"/>
</dbReference>
<dbReference type="GO" id="GO:0003677">
    <property type="term" value="F:DNA binding"/>
    <property type="evidence" value="ECO:0007669"/>
    <property type="project" value="InterPro"/>
</dbReference>
<dbReference type="PROSITE" id="PS50901">
    <property type="entry name" value="FTSK"/>
    <property type="match status" value="1"/>
</dbReference>
<evidence type="ECO:0000313" key="4">
    <source>
        <dbReference type="EMBL" id="GAI07029.1"/>
    </source>
</evidence>
<evidence type="ECO:0000256" key="2">
    <source>
        <dbReference type="ARBA" id="ARBA00022840"/>
    </source>
</evidence>
<evidence type="ECO:0000259" key="3">
    <source>
        <dbReference type="PROSITE" id="PS50901"/>
    </source>
</evidence>
<accession>X1ML04</accession>
<dbReference type="AlphaFoldDB" id="X1ML04"/>
<feature type="non-terminal residue" evidence="4">
    <location>
        <position position="1"/>
    </location>
</feature>
<keyword evidence="2" id="KW-0067">ATP-binding</keyword>
<proteinExistence type="predicted"/>
<name>X1ML04_9ZZZZ</name>